<accession>A0A0G1EAR6</accession>
<keyword evidence="5" id="KW-0418">Kinase</keyword>
<reference evidence="10 11" key="1">
    <citation type="journal article" date="2015" name="Nature">
        <title>rRNA introns, odd ribosomes, and small enigmatic genomes across a large radiation of phyla.</title>
        <authorList>
            <person name="Brown C.T."/>
            <person name="Hug L.A."/>
            <person name="Thomas B.C."/>
            <person name="Sharon I."/>
            <person name="Castelle C.J."/>
            <person name="Singh A."/>
            <person name="Wilkins M.J."/>
            <person name="Williams K.H."/>
            <person name="Banfield J.F."/>
        </authorList>
    </citation>
    <scope>NUCLEOTIDE SEQUENCE [LARGE SCALE GENOMIC DNA]</scope>
</reference>
<dbReference type="InterPro" id="IPR036097">
    <property type="entry name" value="HisK_dim/P_sf"/>
</dbReference>
<feature type="transmembrane region" description="Helical" evidence="8">
    <location>
        <begin position="123"/>
        <end position="141"/>
    </location>
</feature>
<dbReference type="Pfam" id="PF02518">
    <property type="entry name" value="HATPase_c"/>
    <property type="match status" value="1"/>
</dbReference>
<gene>
    <name evidence="10" type="ORF">UV42_C0022G0008</name>
</gene>
<feature type="transmembrane region" description="Helical" evidence="8">
    <location>
        <begin position="276"/>
        <end position="295"/>
    </location>
</feature>
<evidence type="ECO:0000256" key="6">
    <source>
        <dbReference type="ARBA" id="ARBA00023012"/>
    </source>
</evidence>
<evidence type="ECO:0000256" key="1">
    <source>
        <dbReference type="ARBA" id="ARBA00000085"/>
    </source>
</evidence>
<dbReference type="Pfam" id="PF16927">
    <property type="entry name" value="HisKA_7TM"/>
    <property type="match status" value="1"/>
</dbReference>
<keyword evidence="8" id="KW-1133">Transmembrane helix</keyword>
<dbReference type="Gene3D" id="3.30.565.10">
    <property type="entry name" value="Histidine kinase-like ATPase, C-terminal domain"/>
    <property type="match status" value="1"/>
</dbReference>
<dbReference type="InterPro" id="IPR050736">
    <property type="entry name" value="Sensor_HK_Regulatory"/>
</dbReference>
<feature type="transmembrane region" description="Helical" evidence="8">
    <location>
        <begin position="161"/>
        <end position="181"/>
    </location>
</feature>
<keyword evidence="7" id="KW-0175">Coiled coil</keyword>
<feature type="transmembrane region" description="Helical" evidence="8">
    <location>
        <begin position="251"/>
        <end position="270"/>
    </location>
</feature>
<dbReference type="InterPro" id="IPR036890">
    <property type="entry name" value="HATPase_C_sf"/>
</dbReference>
<feature type="transmembrane region" description="Helical" evidence="8">
    <location>
        <begin position="29"/>
        <end position="46"/>
    </location>
</feature>
<evidence type="ECO:0000259" key="9">
    <source>
        <dbReference type="PROSITE" id="PS50109"/>
    </source>
</evidence>
<comment type="caution">
    <text evidence="10">The sequence shown here is derived from an EMBL/GenBank/DDBJ whole genome shotgun (WGS) entry which is preliminary data.</text>
</comment>
<feature type="transmembrane region" description="Helical" evidence="8">
    <location>
        <begin position="92"/>
        <end position="111"/>
    </location>
</feature>
<organism evidence="10 11">
    <name type="scientific">Candidatus Magasanikbacteria bacterium GW2011_GWE2_42_7</name>
    <dbReference type="NCBI Taxonomy" id="1619052"/>
    <lineage>
        <taxon>Bacteria</taxon>
        <taxon>Candidatus Magasanikiibacteriota</taxon>
    </lineage>
</organism>
<sequence length="585" mass="67100">MNADNAFFLFVNFVILETLYFMFTQLFTILPLTCAIFVLLFGVFILSKDRTSPMNRLMFGFSLSMFFWMFGTFMMFGLRGENRELALFWDRFVYAGVVFMPPFMHHFSLIFTKNKGQRKLLTINYLFAFFFLLISRTPYFVDDLNIYNWGAHSQARLFHHIFLFYFFIGTGIFFKNLFSEYRTIFNKERKIQIIYAFVAFAIVIFVGGSAYLYAYGIDTKFPFAYVSGLIFPVLLSYAISRHGLMHIRIVAAEILVGLVNFFIVIEIFLARSVSELVIRILVAAIVTVINVLLMISVQREIKRKDEITKLAKSLEQANLRLQELDRQKTEFLSIASHQLRTPLSIIKGYIELITDGAYGKVTPKTKAILADMDSSNERLVKLVDEFLDITRIEQGRTKFSFGMHDMNELVSSVVKELTDRAKDKKLKLVWKAGKTKEDVYMDDEKVRHVVFNYVDNAIKYTPKGKVTVTLEHGNNGVILKVTDTGIGFEKIDEVNFFQKFYRGKNVEGTNVNGTGLGIYVCRKFMEAQDGRVWATSPGAGKGSEFGFWLPQKTGEKPKVVQQDELAGVPHEIIEKKDTSTLASVV</sequence>
<proteinExistence type="predicted"/>
<evidence type="ECO:0000256" key="8">
    <source>
        <dbReference type="SAM" id="Phobius"/>
    </source>
</evidence>
<dbReference type="InterPro" id="IPR004358">
    <property type="entry name" value="Sig_transdc_His_kin-like_C"/>
</dbReference>
<keyword evidence="6" id="KW-0902">Two-component regulatory system</keyword>
<evidence type="ECO:0000256" key="5">
    <source>
        <dbReference type="ARBA" id="ARBA00022777"/>
    </source>
</evidence>
<dbReference type="InterPro" id="IPR031621">
    <property type="entry name" value="HisKA_7TM"/>
</dbReference>
<evidence type="ECO:0000313" key="11">
    <source>
        <dbReference type="Proteomes" id="UP000033867"/>
    </source>
</evidence>
<keyword evidence="4" id="KW-0808">Transferase</keyword>
<dbReference type="CDD" id="cd00082">
    <property type="entry name" value="HisKA"/>
    <property type="match status" value="1"/>
</dbReference>
<dbReference type="PANTHER" id="PTHR43711:SF31">
    <property type="entry name" value="HISTIDINE KINASE"/>
    <property type="match status" value="1"/>
</dbReference>
<feature type="coiled-coil region" evidence="7">
    <location>
        <begin position="297"/>
        <end position="334"/>
    </location>
</feature>
<feature type="transmembrane region" description="Helical" evidence="8">
    <location>
        <begin position="58"/>
        <end position="80"/>
    </location>
</feature>
<dbReference type="InterPro" id="IPR003661">
    <property type="entry name" value="HisK_dim/P_dom"/>
</dbReference>
<feature type="transmembrane region" description="Helical" evidence="8">
    <location>
        <begin position="7"/>
        <end position="23"/>
    </location>
</feature>
<dbReference type="SUPFAM" id="SSF47384">
    <property type="entry name" value="Homodimeric domain of signal transducing histidine kinase"/>
    <property type="match status" value="1"/>
</dbReference>
<comment type="catalytic activity">
    <reaction evidence="1">
        <text>ATP + protein L-histidine = ADP + protein N-phospho-L-histidine.</text>
        <dbReference type="EC" id="2.7.13.3"/>
    </reaction>
</comment>
<dbReference type="InterPro" id="IPR005467">
    <property type="entry name" value="His_kinase_dom"/>
</dbReference>
<evidence type="ECO:0000256" key="4">
    <source>
        <dbReference type="ARBA" id="ARBA00022679"/>
    </source>
</evidence>
<dbReference type="PANTHER" id="PTHR43711">
    <property type="entry name" value="TWO-COMPONENT HISTIDINE KINASE"/>
    <property type="match status" value="1"/>
</dbReference>
<name>A0A0G1EAR6_9BACT</name>
<dbReference type="EC" id="2.7.13.3" evidence="2"/>
<keyword evidence="3" id="KW-0597">Phosphoprotein</keyword>
<dbReference type="Gene3D" id="1.10.287.130">
    <property type="match status" value="1"/>
</dbReference>
<feature type="transmembrane region" description="Helical" evidence="8">
    <location>
        <begin position="193"/>
        <end position="215"/>
    </location>
</feature>
<dbReference type="AlphaFoldDB" id="A0A0G1EAR6"/>
<feature type="domain" description="Histidine kinase" evidence="9">
    <location>
        <begin position="334"/>
        <end position="553"/>
    </location>
</feature>
<dbReference type="SMART" id="SM00388">
    <property type="entry name" value="HisKA"/>
    <property type="match status" value="1"/>
</dbReference>
<evidence type="ECO:0000256" key="2">
    <source>
        <dbReference type="ARBA" id="ARBA00012438"/>
    </source>
</evidence>
<dbReference type="Pfam" id="PF00512">
    <property type="entry name" value="HisKA"/>
    <property type="match status" value="1"/>
</dbReference>
<dbReference type="EMBL" id="LCEK01000022">
    <property type="protein sequence ID" value="KKS71678.1"/>
    <property type="molecule type" value="Genomic_DNA"/>
</dbReference>
<keyword evidence="8" id="KW-0472">Membrane</keyword>
<dbReference type="SMART" id="SM00387">
    <property type="entry name" value="HATPase_c"/>
    <property type="match status" value="1"/>
</dbReference>
<dbReference type="InterPro" id="IPR003594">
    <property type="entry name" value="HATPase_dom"/>
</dbReference>
<protein>
    <recommendedName>
        <fullName evidence="2">histidine kinase</fullName>
        <ecNumber evidence="2">2.7.13.3</ecNumber>
    </recommendedName>
</protein>
<dbReference type="SUPFAM" id="SSF55874">
    <property type="entry name" value="ATPase domain of HSP90 chaperone/DNA topoisomerase II/histidine kinase"/>
    <property type="match status" value="1"/>
</dbReference>
<dbReference type="PRINTS" id="PR00344">
    <property type="entry name" value="BCTRLSENSOR"/>
</dbReference>
<evidence type="ECO:0000256" key="3">
    <source>
        <dbReference type="ARBA" id="ARBA00022553"/>
    </source>
</evidence>
<dbReference type="PROSITE" id="PS50109">
    <property type="entry name" value="HIS_KIN"/>
    <property type="match status" value="1"/>
</dbReference>
<dbReference type="GO" id="GO:0000155">
    <property type="term" value="F:phosphorelay sensor kinase activity"/>
    <property type="evidence" value="ECO:0007669"/>
    <property type="project" value="InterPro"/>
</dbReference>
<evidence type="ECO:0000256" key="7">
    <source>
        <dbReference type="SAM" id="Coils"/>
    </source>
</evidence>
<keyword evidence="8" id="KW-0812">Transmembrane</keyword>
<dbReference type="FunFam" id="1.10.287.130:FF:000001">
    <property type="entry name" value="Two-component sensor histidine kinase"/>
    <property type="match status" value="1"/>
</dbReference>
<evidence type="ECO:0000313" key="10">
    <source>
        <dbReference type="EMBL" id="KKS71678.1"/>
    </source>
</evidence>
<dbReference type="Proteomes" id="UP000033867">
    <property type="component" value="Unassembled WGS sequence"/>
</dbReference>
<feature type="transmembrane region" description="Helical" evidence="8">
    <location>
        <begin position="221"/>
        <end position="239"/>
    </location>
</feature>